<sequence length="120" mass="14053">MKKYRLTLITENQNSLEKGKKFAELICETLNSENGFEISKYGKLENSYRIEITGKMADQINSISESIELTDRICSPWIVNFDRTENEVELIFNKSNLTNYRNNNFNTLNWANFGIENNRN</sequence>
<dbReference type="EMBL" id="SMZJ02000033">
    <property type="protein sequence ID" value="TWO29341.1"/>
    <property type="molecule type" value="Genomic_DNA"/>
</dbReference>
<dbReference type="AlphaFoldDB" id="A0A562Y4K9"/>
<comment type="caution">
    <text evidence="1">The sequence shown here is derived from an EMBL/GenBank/DDBJ whole genome shotgun (WGS) entry which is preliminary data.</text>
</comment>
<reference evidence="1 2" key="1">
    <citation type="submission" date="2019-03" db="EMBL/GenBank/DDBJ databases">
        <authorList>
            <person name="Zhong Y.L."/>
        </authorList>
    </citation>
    <scope>NUCLEOTIDE SEQUENCE [LARGE SCALE GENOMIC DNA]</scope>
    <source>
        <strain evidence="1 2">W255</strain>
    </source>
</reference>
<name>A0A562Y4K9_9FLAO</name>
<keyword evidence="2" id="KW-1185">Reference proteome</keyword>
<reference evidence="1 2" key="2">
    <citation type="submission" date="2019-07" db="EMBL/GenBank/DDBJ databases">
        <title>Seonamhaeicola sp. W255 draft genome.</title>
        <authorList>
            <person name="Zhang X.-Y."/>
            <person name="Zhang R."/>
            <person name="Zhong Y.-L."/>
            <person name="Du Z.-J."/>
        </authorList>
    </citation>
    <scope>NUCLEOTIDE SEQUENCE [LARGE SCALE GENOMIC DNA]</scope>
    <source>
        <strain evidence="1 2">W255</strain>
    </source>
</reference>
<dbReference type="Proteomes" id="UP000295814">
    <property type="component" value="Unassembled WGS sequence"/>
</dbReference>
<proteinExistence type="predicted"/>
<organism evidence="1 2">
    <name type="scientific">Seonamhaeicola sediminis</name>
    <dbReference type="NCBI Taxonomy" id="2528206"/>
    <lineage>
        <taxon>Bacteria</taxon>
        <taxon>Pseudomonadati</taxon>
        <taxon>Bacteroidota</taxon>
        <taxon>Flavobacteriia</taxon>
        <taxon>Flavobacteriales</taxon>
        <taxon>Flavobacteriaceae</taxon>
    </lineage>
</organism>
<accession>A0A562Y4K9</accession>
<evidence type="ECO:0000313" key="2">
    <source>
        <dbReference type="Proteomes" id="UP000295814"/>
    </source>
</evidence>
<protein>
    <submittedName>
        <fullName evidence="1">Uncharacterized protein</fullName>
    </submittedName>
</protein>
<evidence type="ECO:0000313" key="1">
    <source>
        <dbReference type="EMBL" id="TWO29341.1"/>
    </source>
</evidence>
<dbReference type="OrthoDB" id="1140067at2"/>
<dbReference type="RefSeq" id="WP_133357639.1">
    <property type="nucleotide sequence ID" value="NZ_SMZJ02000033.1"/>
</dbReference>
<gene>
    <name evidence="1" type="ORF">E1J38_014990</name>
</gene>